<dbReference type="InterPro" id="IPR052945">
    <property type="entry name" value="Mitotic_Regulator"/>
</dbReference>
<feature type="compositionally biased region" description="Low complexity" evidence="1">
    <location>
        <begin position="204"/>
        <end position="254"/>
    </location>
</feature>
<feature type="region of interest" description="Disordered" evidence="1">
    <location>
        <begin position="196"/>
        <end position="315"/>
    </location>
</feature>
<dbReference type="PANTHER" id="PTHR43628:SF11">
    <property type="entry name" value="PROTEIN DSF2"/>
    <property type="match status" value="1"/>
</dbReference>
<dbReference type="GO" id="GO:0010972">
    <property type="term" value="P:negative regulation of G2/M transition of mitotic cell cycle"/>
    <property type="evidence" value="ECO:0007669"/>
    <property type="project" value="TreeGrafter"/>
</dbReference>
<dbReference type="PANTHER" id="PTHR43628">
    <property type="entry name" value="ACTIVATOR OF C KINASE PROTEIN 1-RELATED"/>
    <property type="match status" value="1"/>
</dbReference>
<gene>
    <name evidence="2" type="ORF">J8A68_001273</name>
</gene>
<dbReference type="EMBL" id="JAGSYN010000051">
    <property type="protein sequence ID" value="KAG7665217.1"/>
    <property type="molecule type" value="Genomic_DNA"/>
</dbReference>
<dbReference type="GO" id="GO:0032153">
    <property type="term" value="C:cell division site"/>
    <property type="evidence" value="ECO:0007669"/>
    <property type="project" value="TreeGrafter"/>
</dbReference>
<name>A0A8J5QLC2_9ASCO</name>
<evidence type="ECO:0008006" key="4">
    <source>
        <dbReference type="Google" id="ProtNLM"/>
    </source>
</evidence>
<keyword evidence="3" id="KW-1185">Reference proteome</keyword>
<comment type="caution">
    <text evidence="2">The sequence shown here is derived from an EMBL/GenBank/DDBJ whole genome shotgun (WGS) entry which is preliminary data.</text>
</comment>
<proteinExistence type="predicted"/>
<protein>
    <recommendedName>
        <fullName evidence="4">Protein DSF2</fullName>
    </recommendedName>
</protein>
<feature type="compositionally biased region" description="Basic and acidic residues" evidence="1">
    <location>
        <begin position="290"/>
        <end position="302"/>
    </location>
</feature>
<dbReference type="Proteomes" id="UP000694255">
    <property type="component" value="Unassembled WGS sequence"/>
</dbReference>
<dbReference type="AlphaFoldDB" id="A0A8J5QLC2"/>
<accession>A0A8J5QLC2</accession>
<dbReference type="RefSeq" id="XP_049265449.1">
    <property type="nucleotide sequence ID" value="XM_049404909.1"/>
</dbReference>
<feature type="compositionally biased region" description="Polar residues" evidence="1">
    <location>
        <begin position="30"/>
        <end position="41"/>
    </location>
</feature>
<evidence type="ECO:0000313" key="3">
    <source>
        <dbReference type="Proteomes" id="UP000694255"/>
    </source>
</evidence>
<evidence type="ECO:0000313" key="2">
    <source>
        <dbReference type="EMBL" id="KAG7665217.1"/>
    </source>
</evidence>
<evidence type="ECO:0000256" key="1">
    <source>
        <dbReference type="SAM" id="MobiDB-lite"/>
    </source>
</evidence>
<reference evidence="2 3" key="1">
    <citation type="journal article" date="2021" name="DNA Res.">
        <title>Genome analysis of Candida subhashii reveals its hybrid nature and dual mitochondrial genome conformations.</title>
        <authorList>
            <person name="Mixao V."/>
            <person name="Hegedusova E."/>
            <person name="Saus E."/>
            <person name="Pryszcz L.P."/>
            <person name="Cillingova A."/>
            <person name="Nosek J."/>
            <person name="Gabaldon T."/>
        </authorList>
    </citation>
    <scope>NUCLEOTIDE SEQUENCE [LARGE SCALE GENOMIC DNA]</scope>
    <source>
        <strain evidence="2 3">CBS 10753</strain>
    </source>
</reference>
<dbReference type="Pfam" id="PF08238">
    <property type="entry name" value="Sel1"/>
    <property type="match status" value="3"/>
</dbReference>
<feature type="compositionally biased region" description="Low complexity" evidence="1">
    <location>
        <begin position="303"/>
        <end position="315"/>
    </location>
</feature>
<dbReference type="OrthoDB" id="2148946at2759"/>
<dbReference type="GeneID" id="73468074"/>
<dbReference type="InterPro" id="IPR006597">
    <property type="entry name" value="Sel1-like"/>
</dbReference>
<feature type="region of interest" description="Disordered" evidence="1">
    <location>
        <begin position="1"/>
        <end position="58"/>
    </location>
</feature>
<sequence>MMNTTRNTTNYPTEKNTTSPLHTLEKQLARSKSQMKSSNLSQYQQQQQAPIENHDRESIYSFESVSTTGRLLDRLELDMDDLYDDSGDDSPGSFTTIPSTGRLFNRLSLNNGNNNNNSRLPSDTSLLIKTQIGPRSPIIRHPQAPFIQQPQRQQPHLKHVPMNLVFKNINTSIDVEADMASLKRVTTAGTVNTTIPLKEEDHQQQQQLPSSSDDGGSSASTPTSLTPSEKTLGSPMNTPSSPSPPTAANASHSPESSSKTRIKSEEQFIKPPPPLTIRSPSAPIVSTSEHNTHPENLRRFSADNDPPQQAQQQPNEEAQIIQEIIDSRLKFIQQLRSESNHREASYQLQRIANEPFYSTQAMYLYAKALKTGLGVKQNYKHALKWLCKCILITTITTSPTATSVVNSKLTNLDPEELVSFVIRHLENTNDEKDGYHNGTQPNQLELRFKKLSKPQIKEYVTSYRNTSDILAAAYHELGSFLINGWGIDVWKGVDEMNGIRCLQKSASMGYIGSMIQLGEVWGNKSKWHKKDLYKAARWLRMSEVFGVRLIGNSWIYKEKYLS</sequence>
<feature type="compositionally biased region" description="Polar residues" evidence="1">
    <location>
        <begin position="1"/>
        <end position="21"/>
    </location>
</feature>
<organism evidence="2 3">
    <name type="scientific">[Candida] subhashii</name>
    <dbReference type="NCBI Taxonomy" id="561895"/>
    <lineage>
        <taxon>Eukaryota</taxon>
        <taxon>Fungi</taxon>
        <taxon>Dikarya</taxon>
        <taxon>Ascomycota</taxon>
        <taxon>Saccharomycotina</taxon>
        <taxon>Pichiomycetes</taxon>
        <taxon>Debaryomycetaceae</taxon>
        <taxon>Spathaspora</taxon>
    </lineage>
</organism>